<dbReference type="PROSITE" id="PS51755">
    <property type="entry name" value="OMPR_PHOB"/>
    <property type="match status" value="1"/>
</dbReference>
<proteinExistence type="predicted"/>
<dbReference type="InterPro" id="IPR016032">
    <property type="entry name" value="Sig_transdc_resp-reg_C-effctor"/>
</dbReference>
<dbReference type="Gene3D" id="1.10.10.10">
    <property type="entry name" value="Winged helix-like DNA-binding domain superfamily/Winged helix DNA-binding domain"/>
    <property type="match status" value="1"/>
</dbReference>
<dbReference type="AlphaFoldDB" id="A0A859FBC0"/>
<dbReference type="InterPro" id="IPR001867">
    <property type="entry name" value="OmpR/PhoB-type_DNA-bd"/>
</dbReference>
<dbReference type="GO" id="GO:0005829">
    <property type="term" value="C:cytosol"/>
    <property type="evidence" value="ECO:0007669"/>
    <property type="project" value="TreeGrafter"/>
</dbReference>
<dbReference type="InterPro" id="IPR039420">
    <property type="entry name" value="WalR-like"/>
</dbReference>
<comment type="subcellular location">
    <subcellularLocation>
        <location evidence="1">Cytoplasm</location>
    </subcellularLocation>
</comment>
<dbReference type="CDD" id="cd00383">
    <property type="entry name" value="trans_reg_C"/>
    <property type="match status" value="1"/>
</dbReference>
<evidence type="ECO:0000256" key="7">
    <source>
        <dbReference type="PROSITE-ProRule" id="PRU00169"/>
    </source>
</evidence>
<dbReference type="InterPro" id="IPR011006">
    <property type="entry name" value="CheY-like_superfamily"/>
</dbReference>
<feature type="DNA-binding region" description="OmpR/PhoB-type" evidence="8">
    <location>
        <begin position="137"/>
        <end position="235"/>
    </location>
</feature>
<evidence type="ECO:0000256" key="8">
    <source>
        <dbReference type="PROSITE-ProRule" id="PRU01091"/>
    </source>
</evidence>
<sequence length="238" mass="27977">MENMSILVVEDEVNIARVVKLELEYEGYQVTTVHDGLEAWQLMTDKDQQFHLFILDVMLPGLSGMELLRRIRREENTTPVLMLTARDAIVDKVTGLDQGADDYMTKPFEIEELLARIRVLVRRSQLTQKPVEEEPKDELLTFMDIEVNVDRHEVKREEQAIDLTPREFDLLVYLIQNKQRVLTREQLLDRVWGFDYIGETNVVDVYIRYLRQKIDKPFEEAYIQTVRGVGYVMKEPTA</sequence>
<dbReference type="FunFam" id="3.40.50.2300:FF:000001">
    <property type="entry name" value="DNA-binding response regulator PhoB"/>
    <property type="match status" value="1"/>
</dbReference>
<organism evidence="11 12">
    <name type="scientific">Paenalkalicoccus suaedae</name>
    <dbReference type="NCBI Taxonomy" id="2592382"/>
    <lineage>
        <taxon>Bacteria</taxon>
        <taxon>Bacillati</taxon>
        <taxon>Bacillota</taxon>
        <taxon>Bacilli</taxon>
        <taxon>Bacillales</taxon>
        <taxon>Bacillaceae</taxon>
        <taxon>Paenalkalicoccus</taxon>
    </lineage>
</organism>
<keyword evidence="12" id="KW-1185">Reference proteome</keyword>
<dbReference type="Pfam" id="PF00486">
    <property type="entry name" value="Trans_reg_C"/>
    <property type="match status" value="1"/>
</dbReference>
<dbReference type="Pfam" id="PF00072">
    <property type="entry name" value="Response_reg"/>
    <property type="match status" value="1"/>
</dbReference>
<dbReference type="PROSITE" id="PS50110">
    <property type="entry name" value="RESPONSE_REGULATORY"/>
    <property type="match status" value="1"/>
</dbReference>
<dbReference type="GO" id="GO:0000156">
    <property type="term" value="F:phosphorelay response regulator activity"/>
    <property type="evidence" value="ECO:0007669"/>
    <property type="project" value="TreeGrafter"/>
</dbReference>
<feature type="modified residue" description="4-aspartylphosphate" evidence="7">
    <location>
        <position position="56"/>
    </location>
</feature>
<dbReference type="EMBL" id="CP041372">
    <property type="protein sequence ID" value="QKS70118.1"/>
    <property type="molecule type" value="Genomic_DNA"/>
</dbReference>
<dbReference type="PANTHER" id="PTHR48111">
    <property type="entry name" value="REGULATOR OF RPOS"/>
    <property type="match status" value="1"/>
</dbReference>
<name>A0A859FBC0_9BACI</name>
<evidence type="ECO:0000256" key="4">
    <source>
        <dbReference type="ARBA" id="ARBA00023015"/>
    </source>
</evidence>
<dbReference type="KEGG" id="psua:FLK61_25435"/>
<dbReference type="GO" id="GO:0000976">
    <property type="term" value="F:transcription cis-regulatory region binding"/>
    <property type="evidence" value="ECO:0007669"/>
    <property type="project" value="TreeGrafter"/>
</dbReference>
<dbReference type="GO" id="GO:0006355">
    <property type="term" value="P:regulation of DNA-templated transcription"/>
    <property type="evidence" value="ECO:0007669"/>
    <property type="project" value="InterPro"/>
</dbReference>
<dbReference type="PANTHER" id="PTHR48111:SF22">
    <property type="entry name" value="REGULATOR OF RPOS"/>
    <property type="match status" value="1"/>
</dbReference>
<evidence type="ECO:0000256" key="2">
    <source>
        <dbReference type="ARBA" id="ARBA00022553"/>
    </source>
</evidence>
<accession>A0A859FBC0</accession>
<gene>
    <name evidence="11" type="ORF">FLK61_25435</name>
</gene>
<keyword evidence="2 7" id="KW-0597">Phosphoprotein</keyword>
<dbReference type="SMART" id="SM00448">
    <property type="entry name" value="REC"/>
    <property type="match status" value="1"/>
</dbReference>
<evidence type="ECO:0000256" key="3">
    <source>
        <dbReference type="ARBA" id="ARBA00023012"/>
    </source>
</evidence>
<dbReference type="Proteomes" id="UP000318138">
    <property type="component" value="Chromosome"/>
</dbReference>
<dbReference type="SUPFAM" id="SSF52172">
    <property type="entry name" value="CheY-like"/>
    <property type="match status" value="1"/>
</dbReference>
<keyword evidence="5 8" id="KW-0238">DNA-binding</keyword>
<dbReference type="SMART" id="SM00862">
    <property type="entry name" value="Trans_reg_C"/>
    <property type="match status" value="1"/>
</dbReference>
<evidence type="ECO:0000256" key="1">
    <source>
        <dbReference type="ARBA" id="ARBA00004496"/>
    </source>
</evidence>
<dbReference type="Gene3D" id="6.10.250.690">
    <property type="match status" value="1"/>
</dbReference>
<protein>
    <submittedName>
        <fullName evidence="11">Response regulator transcription factor</fullName>
    </submittedName>
</protein>
<dbReference type="Gene3D" id="3.40.50.2300">
    <property type="match status" value="1"/>
</dbReference>
<dbReference type="RefSeq" id="WP_176008162.1">
    <property type="nucleotide sequence ID" value="NZ_CP041372.2"/>
</dbReference>
<dbReference type="GO" id="GO:0032993">
    <property type="term" value="C:protein-DNA complex"/>
    <property type="evidence" value="ECO:0007669"/>
    <property type="project" value="TreeGrafter"/>
</dbReference>
<dbReference type="InterPro" id="IPR036388">
    <property type="entry name" value="WH-like_DNA-bd_sf"/>
</dbReference>
<feature type="domain" description="OmpR/PhoB-type" evidence="10">
    <location>
        <begin position="137"/>
        <end position="235"/>
    </location>
</feature>
<evidence type="ECO:0000259" key="10">
    <source>
        <dbReference type="PROSITE" id="PS51755"/>
    </source>
</evidence>
<feature type="domain" description="Response regulatory" evidence="9">
    <location>
        <begin position="5"/>
        <end position="121"/>
    </location>
</feature>
<dbReference type="InterPro" id="IPR001789">
    <property type="entry name" value="Sig_transdc_resp-reg_receiver"/>
</dbReference>
<keyword evidence="4" id="KW-0805">Transcription regulation</keyword>
<evidence type="ECO:0000256" key="6">
    <source>
        <dbReference type="ARBA" id="ARBA00023163"/>
    </source>
</evidence>
<dbReference type="SUPFAM" id="SSF46894">
    <property type="entry name" value="C-terminal effector domain of the bipartite response regulators"/>
    <property type="match status" value="1"/>
</dbReference>
<keyword evidence="3" id="KW-0902">Two-component regulatory system</keyword>
<evidence type="ECO:0000313" key="11">
    <source>
        <dbReference type="EMBL" id="QKS70118.1"/>
    </source>
</evidence>
<dbReference type="CDD" id="cd17574">
    <property type="entry name" value="REC_OmpR"/>
    <property type="match status" value="1"/>
</dbReference>
<evidence type="ECO:0000256" key="5">
    <source>
        <dbReference type="ARBA" id="ARBA00023125"/>
    </source>
</evidence>
<keyword evidence="6" id="KW-0804">Transcription</keyword>
<evidence type="ECO:0000313" key="12">
    <source>
        <dbReference type="Proteomes" id="UP000318138"/>
    </source>
</evidence>
<evidence type="ECO:0000259" key="9">
    <source>
        <dbReference type="PROSITE" id="PS50110"/>
    </source>
</evidence>
<reference evidence="12" key="1">
    <citation type="submission" date="2019-07" db="EMBL/GenBank/DDBJ databases">
        <title>Bacillus alkalisoli sp. nov. isolated from saline soil.</title>
        <authorList>
            <person name="Sun J.-Q."/>
            <person name="Xu L."/>
        </authorList>
    </citation>
    <scope>NUCLEOTIDE SEQUENCE [LARGE SCALE GENOMIC DNA]</scope>
    <source>
        <strain evidence="12">M4U3P1</strain>
    </source>
</reference>
<dbReference type="FunFam" id="1.10.10.10:FF:000005">
    <property type="entry name" value="Two-component system response regulator"/>
    <property type="match status" value="1"/>
</dbReference>